<feature type="compositionally biased region" description="Basic and acidic residues" evidence="1">
    <location>
        <begin position="172"/>
        <end position="182"/>
    </location>
</feature>
<feature type="region of interest" description="Disordered" evidence="1">
    <location>
        <begin position="172"/>
        <end position="192"/>
    </location>
</feature>
<dbReference type="Proteomes" id="UP000266841">
    <property type="component" value="Unassembled WGS sequence"/>
</dbReference>
<sequence length="192" mass="20567">MDSQVVVPLTCRGRQLISASVALEQTAWHATSSTNDKFRADVGWRHPKDLHVSARLSSSPDSPRNEVIWVKMSLPTRDRSTVAAAATGRSSIGGAPWSRLPLVAGRPLGICAVPPRGGSAAVVTPTPSSDVLGRFALPSPAILAEANCFKTGLRNGQYLLRKSFRLAFGRLQSHESSKEKSTHLQSPSESES</sequence>
<evidence type="ECO:0000313" key="3">
    <source>
        <dbReference type="Proteomes" id="UP000266841"/>
    </source>
</evidence>
<name>K0RFW6_THAOC</name>
<gene>
    <name evidence="2" type="ORF">THAOC_33398</name>
</gene>
<proteinExistence type="predicted"/>
<evidence type="ECO:0000256" key="1">
    <source>
        <dbReference type="SAM" id="MobiDB-lite"/>
    </source>
</evidence>
<organism evidence="2 3">
    <name type="scientific">Thalassiosira oceanica</name>
    <name type="common">Marine diatom</name>
    <dbReference type="NCBI Taxonomy" id="159749"/>
    <lineage>
        <taxon>Eukaryota</taxon>
        <taxon>Sar</taxon>
        <taxon>Stramenopiles</taxon>
        <taxon>Ochrophyta</taxon>
        <taxon>Bacillariophyta</taxon>
        <taxon>Coscinodiscophyceae</taxon>
        <taxon>Thalassiosirophycidae</taxon>
        <taxon>Thalassiosirales</taxon>
        <taxon>Thalassiosiraceae</taxon>
        <taxon>Thalassiosira</taxon>
    </lineage>
</organism>
<accession>K0RFW6</accession>
<reference evidence="2 3" key="1">
    <citation type="journal article" date="2012" name="Genome Biol.">
        <title>Genome and low-iron response of an oceanic diatom adapted to chronic iron limitation.</title>
        <authorList>
            <person name="Lommer M."/>
            <person name="Specht M."/>
            <person name="Roy A.S."/>
            <person name="Kraemer L."/>
            <person name="Andreson R."/>
            <person name="Gutowska M.A."/>
            <person name="Wolf J."/>
            <person name="Bergner S.V."/>
            <person name="Schilhabel M.B."/>
            <person name="Klostermeier U.C."/>
            <person name="Beiko R.G."/>
            <person name="Rosenstiel P."/>
            <person name="Hippler M."/>
            <person name="Laroche J."/>
        </authorList>
    </citation>
    <scope>NUCLEOTIDE SEQUENCE [LARGE SCALE GENOMIC DNA]</scope>
    <source>
        <strain evidence="2 3">CCMP1005</strain>
    </source>
</reference>
<keyword evidence="3" id="KW-1185">Reference proteome</keyword>
<comment type="caution">
    <text evidence="2">The sequence shown here is derived from an EMBL/GenBank/DDBJ whole genome shotgun (WGS) entry which is preliminary data.</text>
</comment>
<dbReference type="EMBL" id="AGNL01046549">
    <property type="protein sequence ID" value="EJK47856.1"/>
    <property type="molecule type" value="Genomic_DNA"/>
</dbReference>
<evidence type="ECO:0000313" key="2">
    <source>
        <dbReference type="EMBL" id="EJK47856.1"/>
    </source>
</evidence>
<protein>
    <submittedName>
        <fullName evidence="2">Uncharacterized protein</fullName>
    </submittedName>
</protein>
<dbReference type="AlphaFoldDB" id="K0RFW6"/>
<feature type="compositionally biased region" description="Polar residues" evidence="1">
    <location>
        <begin position="183"/>
        <end position="192"/>
    </location>
</feature>